<evidence type="ECO:0000256" key="1">
    <source>
        <dbReference type="ARBA" id="ARBA00004496"/>
    </source>
</evidence>
<dbReference type="NCBIfam" id="TIGR01662">
    <property type="entry name" value="HAD-SF-IIIA"/>
    <property type="match status" value="1"/>
</dbReference>
<dbReference type="InterPro" id="IPR023214">
    <property type="entry name" value="HAD_sf"/>
</dbReference>
<dbReference type="NCBIfam" id="TIGR01656">
    <property type="entry name" value="Histidinol-ppas"/>
    <property type="match status" value="1"/>
</dbReference>
<dbReference type="InterPro" id="IPR006543">
    <property type="entry name" value="Histidinol-phos"/>
</dbReference>
<dbReference type="GO" id="GO:0005975">
    <property type="term" value="P:carbohydrate metabolic process"/>
    <property type="evidence" value="ECO:0007669"/>
    <property type="project" value="InterPro"/>
</dbReference>
<accession>A0A921JET6</accession>
<dbReference type="GO" id="GO:0016791">
    <property type="term" value="F:phosphatase activity"/>
    <property type="evidence" value="ECO:0007669"/>
    <property type="project" value="InterPro"/>
</dbReference>
<sequence>MSDRFRTDERNESGPTPLGDGLLGAQRLDAPPGRRAVFLDRDGVLNEDLGYVGTLDRFRWMPDAIAAVALLKASGFLVFVVTNQSGIARGLFDEDAVQALHRHMQEDLRRHGAEIDAFRYCPHHPEAVIEAYRATCGCRKPAPGLIEDLVTAYTVDRAGSFLIGDSARDLAAAAAAGIPGHLYRGGSLLAFVHPLIRSAPRLPAEAER</sequence>
<dbReference type="CDD" id="cd07503">
    <property type="entry name" value="HAD_HisB-N"/>
    <property type="match status" value="1"/>
</dbReference>
<comment type="similarity">
    <text evidence="2">Belongs to the GmhB family.</text>
</comment>
<dbReference type="AlphaFoldDB" id="A0A921JET6"/>
<feature type="compositionally biased region" description="Basic and acidic residues" evidence="8">
    <location>
        <begin position="1"/>
        <end position="12"/>
    </location>
</feature>
<dbReference type="GO" id="GO:0046872">
    <property type="term" value="F:metal ion binding"/>
    <property type="evidence" value="ECO:0007669"/>
    <property type="project" value="UniProtKB-KW"/>
</dbReference>
<dbReference type="InterPro" id="IPR006549">
    <property type="entry name" value="HAD-SF_hydro_IIIA"/>
</dbReference>
<evidence type="ECO:0000256" key="3">
    <source>
        <dbReference type="ARBA" id="ARBA00022490"/>
    </source>
</evidence>
<dbReference type="GO" id="GO:0005737">
    <property type="term" value="C:cytoplasm"/>
    <property type="evidence" value="ECO:0007669"/>
    <property type="project" value="UniProtKB-SubCell"/>
</dbReference>
<organism evidence="9 10">
    <name type="scientific">Methylorubrum populi</name>
    <dbReference type="NCBI Taxonomy" id="223967"/>
    <lineage>
        <taxon>Bacteria</taxon>
        <taxon>Pseudomonadati</taxon>
        <taxon>Pseudomonadota</taxon>
        <taxon>Alphaproteobacteria</taxon>
        <taxon>Hyphomicrobiales</taxon>
        <taxon>Methylobacteriaceae</taxon>
        <taxon>Methylorubrum</taxon>
    </lineage>
</organism>
<dbReference type="InterPro" id="IPR036412">
    <property type="entry name" value="HAD-like_sf"/>
</dbReference>
<reference evidence="9" key="1">
    <citation type="journal article" date="2021" name="PeerJ">
        <title>Extensive microbial diversity within the chicken gut microbiome revealed by metagenomics and culture.</title>
        <authorList>
            <person name="Gilroy R."/>
            <person name="Ravi A."/>
            <person name="Getino M."/>
            <person name="Pursley I."/>
            <person name="Horton D.L."/>
            <person name="Alikhan N.F."/>
            <person name="Baker D."/>
            <person name="Gharbi K."/>
            <person name="Hall N."/>
            <person name="Watson M."/>
            <person name="Adriaenssens E.M."/>
            <person name="Foster-Nyarko E."/>
            <person name="Jarju S."/>
            <person name="Secka A."/>
            <person name="Antonio M."/>
            <person name="Oren A."/>
            <person name="Chaudhuri R.R."/>
            <person name="La Ragione R."/>
            <person name="Hildebrand F."/>
            <person name="Pallen M.J."/>
        </authorList>
    </citation>
    <scope>NUCLEOTIDE SEQUENCE</scope>
    <source>
        <strain evidence="9">316</strain>
    </source>
</reference>
<dbReference type="Gene3D" id="3.40.50.1000">
    <property type="entry name" value="HAD superfamily/HAD-like"/>
    <property type="match status" value="1"/>
</dbReference>
<keyword evidence="5 9" id="KW-0378">Hydrolase</keyword>
<evidence type="ECO:0000313" key="9">
    <source>
        <dbReference type="EMBL" id="HJE23452.1"/>
    </source>
</evidence>
<dbReference type="InterPro" id="IPR004446">
    <property type="entry name" value="Heptose_bisP_phosphatase"/>
</dbReference>
<reference evidence="9" key="2">
    <citation type="submission" date="2021-09" db="EMBL/GenBank/DDBJ databases">
        <authorList>
            <person name="Gilroy R."/>
        </authorList>
    </citation>
    <scope>NUCLEOTIDE SEQUENCE</scope>
    <source>
        <strain evidence="9">316</strain>
    </source>
</reference>
<evidence type="ECO:0000256" key="4">
    <source>
        <dbReference type="ARBA" id="ARBA00022723"/>
    </source>
</evidence>
<keyword evidence="4" id="KW-0479">Metal-binding</keyword>
<comment type="caution">
    <text evidence="9">The sequence shown here is derived from an EMBL/GenBank/DDBJ whole genome shotgun (WGS) entry which is preliminary data.</text>
</comment>
<evidence type="ECO:0000256" key="7">
    <source>
        <dbReference type="ARBA" id="ARBA00031828"/>
    </source>
</evidence>
<feature type="region of interest" description="Disordered" evidence="8">
    <location>
        <begin position="1"/>
        <end position="25"/>
    </location>
</feature>
<proteinExistence type="inferred from homology"/>
<name>A0A921JET6_9HYPH</name>
<keyword evidence="6" id="KW-0119">Carbohydrate metabolism</keyword>
<dbReference type="PANTHER" id="PTHR42891">
    <property type="entry name" value="D-GLYCERO-BETA-D-MANNO-HEPTOSE-1,7-BISPHOSPHATE 7-PHOSPHATASE"/>
    <property type="match status" value="1"/>
</dbReference>
<comment type="subcellular location">
    <subcellularLocation>
        <location evidence="1">Cytoplasm</location>
    </subcellularLocation>
</comment>
<evidence type="ECO:0000256" key="6">
    <source>
        <dbReference type="ARBA" id="ARBA00023277"/>
    </source>
</evidence>
<dbReference type="EMBL" id="DYYG01000022">
    <property type="protein sequence ID" value="HJE23452.1"/>
    <property type="molecule type" value="Genomic_DNA"/>
</dbReference>
<evidence type="ECO:0000313" key="10">
    <source>
        <dbReference type="Proteomes" id="UP000742631"/>
    </source>
</evidence>
<gene>
    <name evidence="9" type="ORF">K8W01_07305</name>
</gene>
<dbReference type="Proteomes" id="UP000742631">
    <property type="component" value="Unassembled WGS sequence"/>
</dbReference>
<dbReference type="Pfam" id="PF13242">
    <property type="entry name" value="Hydrolase_like"/>
    <property type="match status" value="1"/>
</dbReference>
<evidence type="ECO:0000256" key="5">
    <source>
        <dbReference type="ARBA" id="ARBA00022801"/>
    </source>
</evidence>
<evidence type="ECO:0000256" key="2">
    <source>
        <dbReference type="ARBA" id="ARBA00005628"/>
    </source>
</evidence>
<dbReference type="SUPFAM" id="SSF56784">
    <property type="entry name" value="HAD-like"/>
    <property type="match status" value="1"/>
</dbReference>
<evidence type="ECO:0000256" key="8">
    <source>
        <dbReference type="SAM" id="MobiDB-lite"/>
    </source>
</evidence>
<dbReference type="PANTHER" id="PTHR42891:SF1">
    <property type="entry name" value="D-GLYCERO-BETA-D-MANNO-HEPTOSE-1,7-BISPHOSPHATE 7-PHOSPHATASE"/>
    <property type="match status" value="1"/>
</dbReference>
<protein>
    <recommendedName>
        <fullName evidence="7">D,D-heptose 1,7-bisphosphate phosphatase</fullName>
    </recommendedName>
</protein>
<keyword evidence="3" id="KW-0963">Cytoplasm</keyword>